<dbReference type="CDD" id="cd06222">
    <property type="entry name" value="RNase_H_like"/>
    <property type="match status" value="1"/>
</dbReference>
<reference evidence="3 4" key="1">
    <citation type="journal article" date="2024" name="IScience">
        <title>Strigolactones Initiate the Formation of Haustorium-like Structures in Castilleja.</title>
        <authorList>
            <person name="Buerger M."/>
            <person name="Peterson D."/>
            <person name="Chory J."/>
        </authorList>
    </citation>
    <scope>NUCLEOTIDE SEQUENCE [LARGE SCALE GENOMIC DNA]</scope>
    <source>
        <strain evidence="3">Tecolote</strain>
        <tissue evidence="3">Flower</tissue>
    </source>
</reference>
<dbReference type="EMBL" id="JAVIJP010000058">
    <property type="protein sequence ID" value="KAL3622859.1"/>
    <property type="molecule type" value="Genomic_DNA"/>
</dbReference>
<name>A0ABD3BZZ5_9LAMI</name>
<dbReference type="InterPro" id="IPR053151">
    <property type="entry name" value="RNase_H-like"/>
</dbReference>
<dbReference type="InterPro" id="IPR036397">
    <property type="entry name" value="RNaseH_sf"/>
</dbReference>
<dbReference type="PANTHER" id="PTHR47723:SF19">
    <property type="entry name" value="POLYNUCLEOTIDYL TRANSFERASE, RIBONUCLEASE H-LIKE SUPERFAMILY PROTEIN"/>
    <property type="match status" value="1"/>
</dbReference>
<dbReference type="EMBL" id="JAVIJP010000055">
    <property type="protein sequence ID" value="KAL3622948.1"/>
    <property type="molecule type" value="Genomic_DNA"/>
</dbReference>
<evidence type="ECO:0000313" key="2">
    <source>
        <dbReference type="EMBL" id="KAL3622859.1"/>
    </source>
</evidence>
<evidence type="ECO:0000313" key="3">
    <source>
        <dbReference type="EMBL" id="KAL3622948.1"/>
    </source>
</evidence>
<dbReference type="InterPro" id="IPR044730">
    <property type="entry name" value="RNase_H-like_dom_plant"/>
</dbReference>
<keyword evidence="4" id="KW-1185">Reference proteome</keyword>
<sequence>MTLIETVKVITIGGILRDADGNMIFAYNGASDKTDIDQVETQALIIGIEICKEKGIDTSIINIEIDSLNTSIMDIDMTYLVRRHEIELNKTRHIFREQNLAAEALSKLDSPHQLQLKMNMKELHPKIQQIIRWDKNGGLNYRKKKPYIQD</sequence>
<protein>
    <recommendedName>
        <fullName evidence="1">RNase H type-1 domain-containing protein</fullName>
    </recommendedName>
</protein>
<evidence type="ECO:0000313" key="4">
    <source>
        <dbReference type="Proteomes" id="UP001632038"/>
    </source>
</evidence>
<reference evidence="2" key="2">
    <citation type="submission" date="2024-11" db="EMBL/GenBank/DDBJ databases">
        <authorList>
            <person name="Burger M."/>
            <person name="Chory J."/>
        </authorList>
    </citation>
    <scope>NUCLEOTIDE SEQUENCE</scope>
    <source>
        <strain evidence="2">Tecolote</strain>
        <tissue evidence="2">Flower</tissue>
    </source>
</reference>
<dbReference type="AlphaFoldDB" id="A0ABD3BZZ5"/>
<dbReference type="InterPro" id="IPR002156">
    <property type="entry name" value="RNaseH_domain"/>
</dbReference>
<accession>A0ABD3BZZ5</accession>
<proteinExistence type="predicted"/>
<evidence type="ECO:0000259" key="1">
    <source>
        <dbReference type="Pfam" id="PF13456"/>
    </source>
</evidence>
<dbReference type="Pfam" id="PF13456">
    <property type="entry name" value="RVT_3"/>
    <property type="match status" value="1"/>
</dbReference>
<organism evidence="2 4">
    <name type="scientific">Castilleja foliolosa</name>
    <dbReference type="NCBI Taxonomy" id="1961234"/>
    <lineage>
        <taxon>Eukaryota</taxon>
        <taxon>Viridiplantae</taxon>
        <taxon>Streptophyta</taxon>
        <taxon>Embryophyta</taxon>
        <taxon>Tracheophyta</taxon>
        <taxon>Spermatophyta</taxon>
        <taxon>Magnoliopsida</taxon>
        <taxon>eudicotyledons</taxon>
        <taxon>Gunneridae</taxon>
        <taxon>Pentapetalae</taxon>
        <taxon>asterids</taxon>
        <taxon>lamiids</taxon>
        <taxon>Lamiales</taxon>
        <taxon>Orobanchaceae</taxon>
        <taxon>Pedicularideae</taxon>
        <taxon>Castillejinae</taxon>
        <taxon>Castilleja</taxon>
    </lineage>
</organism>
<comment type="caution">
    <text evidence="2">The sequence shown here is derived from an EMBL/GenBank/DDBJ whole genome shotgun (WGS) entry which is preliminary data.</text>
</comment>
<dbReference type="PANTHER" id="PTHR47723">
    <property type="entry name" value="OS05G0353850 PROTEIN"/>
    <property type="match status" value="1"/>
</dbReference>
<gene>
    <name evidence="3" type="ORF">CASFOL_033248</name>
    <name evidence="2" type="ORF">CASFOL_033467</name>
</gene>
<dbReference type="Gene3D" id="3.30.420.10">
    <property type="entry name" value="Ribonuclease H-like superfamily/Ribonuclease H"/>
    <property type="match status" value="1"/>
</dbReference>
<feature type="domain" description="RNase H type-1" evidence="1">
    <location>
        <begin position="11"/>
        <end position="107"/>
    </location>
</feature>
<dbReference type="Proteomes" id="UP001632038">
    <property type="component" value="Unassembled WGS sequence"/>
</dbReference>